<proteinExistence type="predicted"/>
<reference evidence="1" key="1">
    <citation type="submission" date="2018-05" db="EMBL/GenBank/DDBJ databases">
        <authorList>
            <person name="Lanie J.A."/>
            <person name="Ng W.-L."/>
            <person name="Kazmierczak K.M."/>
            <person name="Andrzejewski T.M."/>
            <person name="Davidsen T.M."/>
            <person name="Wayne K.J."/>
            <person name="Tettelin H."/>
            <person name="Glass J.I."/>
            <person name="Rusch D."/>
            <person name="Podicherti R."/>
            <person name="Tsui H.-C.T."/>
            <person name="Winkler M.E."/>
        </authorList>
    </citation>
    <scope>NUCLEOTIDE SEQUENCE</scope>
</reference>
<evidence type="ECO:0000313" key="1">
    <source>
        <dbReference type="EMBL" id="SVA42003.1"/>
    </source>
</evidence>
<gene>
    <name evidence="1" type="ORF">METZ01_LOCUS94857</name>
</gene>
<dbReference type="EMBL" id="UINC01009364">
    <property type="protein sequence ID" value="SVA42003.1"/>
    <property type="molecule type" value="Genomic_DNA"/>
</dbReference>
<feature type="non-terminal residue" evidence="1">
    <location>
        <position position="1"/>
    </location>
</feature>
<protein>
    <submittedName>
        <fullName evidence="1">Uncharacterized protein</fullName>
    </submittedName>
</protein>
<organism evidence="1">
    <name type="scientific">marine metagenome</name>
    <dbReference type="NCBI Taxonomy" id="408172"/>
    <lineage>
        <taxon>unclassified sequences</taxon>
        <taxon>metagenomes</taxon>
        <taxon>ecological metagenomes</taxon>
    </lineage>
</organism>
<feature type="non-terminal residue" evidence="1">
    <location>
        <position position="592"/>
    </location>
</feature>
<dbReference type="AlphaFoldDB" id="A0A381VR50"/>
<sequence>MKSTKDLDWMLKRLYSPKTSDAKIALKNELLDCWNKSVQTNKQSKVPKPVNGYNSLQILYDSYGHFQFMRIVMMTMRVGFNKGFIKQWEEERAFPRADLSGLKSLLDNWGGQENDASRLDHLLEFLGSKNDLCKPEYIIGAILEQVRRIRRGAEPKNNHLEISNGLLKLAQLKWEEYDYKAKEGVDYNVMPNKYLNLLIRYQELLNIGKRGYPIERISGKNISRTDLKKQLDYYLDDLEEADDFYTKDIFRWWAYRSLVRNSIRCMSPEKESADLISKRDEAIKENNADLKARKEEYVAGLRKEGTSLDAYRRQAEMLITYHKALAEFLNNPEEYVTKVKDLRKEGKFLKDELALYRAIKGDSGGLRKSTRLFVDLSNPPVVITEYKGSKSDSCLINYLENSIRNVQMASNIVVSENHYLSVAMQVLLATDLMVRIRWFAGPKKSAEHKGPHAKLTKGTLNEEENLEKADVLRERVVGTLRGIQRNLEFVVSEANKNVQNGPVKLIEHWAEEIEKLKLEKKNTVTIGGDETDLSALGYLCHTCGGFVNWDWKDESPYGSTGREKPDEGDHLELLHKSGNNNHILWISPTKFD</sequence>
<accession>A0A381VR50</accession>
<name>A0A381VR50_9ZZZZ</name>